<dbReference type="GO" id="GO:0009045">
    <property type="term" value="F:xylose isomerase activity"/>
    <property type="evidence" value="ECO:0007669"/>
    <property type="project" value="InterPro"/>
</dbReference>
<dbReference type="InterPro" id="IPR013022">
    <property type="entry name" value="Xyl_isomerase-like_TIM-brl"/>
</dbReference>
<name>A0A133UD42_9EURY</name>
<keyword evidence="4" id="KW-0413">Isomerase</keyword>
<evidence type="ECO:0000256" key="6">
    <source>
        <dbReference type="SAM" id="Coils"/>
    </source>
</evidence>
<dbReference type="PROSITE" id="PS51415">
    <property type="entry name" value="XYLOSE_ISOMERASE"/>
    <property type="match status" value="1"/>
</dbReference>
<dbReference type="GO" id="GO:0046872">
    <property type="term" value="F:metal ion binding"/>
    <property type="evidence" value="ECO:0007669"/>
    <property type="project" value="UniProtKB-KW"/>
</dbReference>
<organism evidence="8 9">
    <name type="scientific">candidate division MSBL1 archaeon SCGC-AAA259E17</name>
    <dbReference type="NCBI Taxonomy" id="1698263"/>
    <lineage>
        <taxon>Archaea</taxon>
        <taxon>Methanobacteriati</taxon>
        <taxon>Methanobacteriota</taxon>
        <taxon>candidate division MSBL1</taxon>
    </lineage>
</organism>
<dbReference type="GO" id="GO:0005975">
    <property type="term" value="P:carbohydrate metabolic process"/>
    <property type="evidence" value="ECO:0007669"/>
    <property type="project" value="InterPro"/>
</dbReference>
<dbReference type="Proteomes" id="UP000070373">
    <property type="component" value="Unassembled WGS sequence"/>
</dbReference>
<evidence type="ECO:0000256" key="1">
    <source>
        <dbReference type="ARBA" id="ARBA00004496"/>
    </source>
</evidence>
<dbReference type="InterPro" id="IPR036237">
    <property type="entry name" value="Xyl_isomerase-like_sf"/>
</dbReference>
<dbReference type="EMBL" id="LHXN01000079">
    <property type="protein sequence ID" value="KXA92097.1"/>
    <property type="molecule type" value="Genomic_DNA"/>
</dbReference>
<evidence type="ECO:0000313" key="9">
    <source>
        <dbReference type="Proteomes" id="UP000070373"/>
    </source>
</evidence>
<reference evidence="8 9" key="1">
    <citation type="journal article" date="2016" name="Sci. Rep.">
        <title>Metabolic traits of an uncultured archaeal lineage -MSBL1- from brine pools of the Red Sea.</title>
        <authorList>
            <person name="Mwirichia R."/>
            <person name="Alam I."/>
            <person name="Rashid M."/>
            <person name="Vinu M."/>
            <person name="Ba-Alawi W."/>
            <person name="Anthony Kamau A."/>
            <person name="Kamanda Ngugi D."/>
            <person name="Goker M."/>
            <person name="Klenk H.P."/>
            <person name="Bajic V."/>
            <person name="Stingl U."/>
        </authorList>
    </citation>
    <scope>NUCLEOTIDE SEQUENCE [LARGE SCALE GENOMIC DNA]</scope>
    <source>
        <strain evidence="8">SCGC-AAA259E17</strain>
    </source>
</reference>
<keyword evidence="5" id="KW-0119">Carbohydrate metabolism</keyword>
<dbReference type="SUPFAM" id="SSF51658">
    <property type="entry name" value="Xylose isomerase-like"/>
    <property type="match status" value="1"/>
</dbReference>
<protein>
    <recommendedName>
        <fullName evidence="7">Xylose isomerase-like TIM barrel domain-containing protein</fullName>
    </recommendedName>
</protein>
<feature type="coiled-coil region" evidence="6">
    <location>
        <begin position="291"/>
        <end position="318"/>
    </location>
</feature>
<keyword evidence="6" id="KW-0175">Coiled coil</keyword>
<evidence type="ECO:0000256" key="2">
    <source>
        <dbReference type="ARBA" id="ARBA00022490"/>
    </source>
</evidence>
<evidence type="ECO:0000256" key="5">
    <source>
        <dbReference type="ARBA" id="ARBA00023277"/>
    </source>
</evidence>
<comment type="subcellular location">
    <subcellularLocation>
        <location evidence="1">Cytoplasm</location>
    </subcellularLocation>
</comment>
<keyword evidence="3" id="KW-0479">Metal-binding</keyword>
<dbReference type="InterPro" id="IPR050312">
    <property type="entry name" value="IolE/XylAMocC-like"/>
</dbReference>
<dbReference type="InterPro" id="IPR001998">
    <property type="entry name" value="Xylose_isomerase"/>
</dbReference>
<proteinExistence type="predicted"/>
<dbReference type="Gene3D" id="3.20.20.150">
    <property type="entry name" value="Divalent-metal-dependent TIM barrel enzymes"/>
    <property type="match status" value="1"/>
</dbReference>
<feature type="domain" description="Xylose isomerase-like TIM barrel" evidence="7">
    <location>
        <begin position="44"/>
        <end position="282"/>
    </location>
</feature>
<dbReference type="PANTHER" id="PTHR12110">
    <property type="entry name" value="HYDROXYPYRUVATE ISOMERASE"/>
    <property type="match status" value="1"/>
</dbReference>
<dbReference type="PRINTS" id="PR00688">
    <property type="entry name" value="XYLOSISMRASE"/>
</dbReference>
<dbReference type="AlphaFoldDB" id="A0A133UD42"/>
<evidence type="ECO:0000313" key="8">
    <source>
        <dbReference type="EMBL" id="KXA92097.1"/>
    </source>
</evidence>
<comment type="caution">
    <text evidence="8">The sequence shown here is derived from an EMBL/GenBank/DDBJ whole genome shotgun (WGS) entry which is preliminary data.</text>
</comment>
<sequence length="325" mass="36929">MATFKVSSGLWVFAGTQDRYATEGYGPQLSPEEAIERASKVEDLEGIEIHYPTTVNEKNLSSVKQKLDENNLEVTSINLDLWGSKKWKDGSLTSSEEDTRKEAVEIGKKAIKTAKELDCENIGIWPGQDGFDYPFQADYKELWEREIEGIKKIAKFDENMNIGIEYKPKEPRNYQLISDVGKALLLVKEIDLKNVGAVLDFGHALNSGETPGESVYLLSRANKLFNIHINDNYRDWDDDMVVGSVNIRETLEFLYYLDKVNYDGYIGLDQYPYREDPVEAAELSVKNIQTLTNILEEIDKEELESAQHEQDALRAMRNILSILGG</sequence>
<gene>
    <name evidence="8" type="ORF">AKJ64_04045</name>
</gene>
<keyword evidence="9" id="KW-1185">Reference proteome</keyword>
<dbReference type="Pfam" id="PF01261">
    <property type="entry name" value="AP_endonuc_2"/>
    <property type="match status" value="1"/>
</dbReference>
<keyword evidence="2" id="KW-0963">Cytoplasm</keyword>
<accession>A0A133UD42</accession>
<evidence type="ECO:0000256" key="3">
    <source>
        <dbReference type="ARBA" id="ARBA00022723"/>
    </source>
</evidence>
<evidence type="ECO:0000259" key="7">
    <source>
        <dbReference type="Pfam" id="PF01261"/>
    </source>
</evidence>
<evidence type="ECO:0000256" key="4">
    <source>
        <dbReference type="ARBA" id="ARBA00023235"/>
    </source>
</evidence>